<dbReference type="InterPro" id="IPR052916">
    <property type="entry name" value="Type-I_RE_MTase_Subunit"/>
</dbReference>
<dbReference type="EMBL" id="LR882963">
    <property type="protein sequence ID" value="CAD5972074.1"/>
    <property type="molecule type" value="Genomic_DNA"/>
</dbReference>
<dbReference type="GO" id="GO:0008170">
    <property type="term" value="F:N-methyltransferase activity"/>
    <property type="evidence" value="ECO:0007669"/>
    <property type="project" value="InterPro"/>
</dbReference>
<organism evidence="2 3">
    <name type="scientific">Planktothrix agardhii</name>
    <name type="common">Oscillatoria agardhii</name>
    <dbReference type="NCBI Taxonomy" id="1160"/>
    <lineage>
        <taxon>Bacteria</taxon>
        <taxon>Bacillati</taxon>
        <taxon>Cyanobacteriota</taxon>
        <taxon>Cyanophyceae</taxon>
        <taxon>Oscillatoriophycideae</taxon>
        <taxon>Oscillatoriales</taxon>
        <taxon>Microcoleaceae</taxon>
        <taxon>Planktothrix</taxon>
    </lineage>
</organism>
<evidence type="ECO:0000259" key="1">
    <source>
        <dbReference type="Pfam" id="PF02384"/>
    </source>
</evidence>
<name>A0AAD1Q6H2_PLAAG</name>
<dbReference type="InterPro" id="IPR029063">
    <property type="entry name" value="SAM-dependent_MTases_sf"/>
</dbReference>
<dbReference type="Proteomes" id="UP001153761">
    <property type="component" value="Chromosome"/>
</dbReference>
<accession>A0AAD1Q6H2</accession>
<dbReference type="RefSeq" id="WP_254032653.1">
    <property type="nucleotide sequence ID" value="NZ_LR882963.1"/>
</dbReference>
<proteinExistence type="predicted"/>
<reference evidence="2" key="1">
    <citation type="submission" date="2020-09" db="EMBL/GenBank/DDBJ databases">
        <authorList>
            <person name="Blom J."/>
        </authorList>
    </citation>
    <scope>NUCLEOTIDE SEQUENCE</scope>
    <source>
        <strain evidence="2">No.66</strain>
    </source>
</reference>
<evidence type="ECO:0000313" key="3">
    <source>
        <dbReference type="Proteomes" id="UP001153761"/>
    </source>
</evidence>
<sequence length="657" mass="75886">MQKKAEFKANNKNNIPDLETQRIIQELCDLGYPNKNILLNSSFWGYNGQTFLGDIIVLPENSVLHINPILVIKIIDSLDNFNAKLLEKWQYSGSKVLIFKQKDIIRVFALDNNNQNYYDISPFIPHFKEIENLPNPDYYRLKSSLSPGYNLKSILANLHDHLYGNSNIRIPSRLGIEIQKILLIKKFDEEQVYDQCEFCLTGKELYKKYDDQITPNLDPVNQVAERIKNLLHKYNLNKDDCHQIRSLELDNESIYYTVFHLEGISLTQTPSDVLGDALEAFRSYIMKREGGQFFTPRPVIELALNLVGFTGENHQTLADISCGTSGFLHQARKIIIKSAEKKGILDQFKQNQLISDLLLGLEVDQDLVQISNTSPELEKLPQKIVENQDSLLPFQQWKSQLLDRISPNSKMFMVGNPPFGTKITIKNLEILQSFQLARSWKKHQDQWISTEKIVPRSPDILFIERNLDLLKHETGKMVLVFPYQILSGPQEEFVREWLMTHCKIIAVIDLPEDTFQPYTGTKGALLVVQKREKPNPLWENEPEYPIFMARPIKIGHDRRGKPVFKDDQQTIVDIDLPEISQAYEEFLKANDPSKVTKKAFIISSKSITHSNNIRLNAAYYEPKSSNLKQQLVTIREQNPDFTISTLGELIETLTWFY</sequence>
<feature type="domain" description="DNA methylase adenine-specific" evidence="1">
    <location>
        <begin position="271"/>
        <end position="586"/>
    </location>
</feature>
<dbReference type="Pfam" id="PF02384">
    <property type="entry name" value="N6_Mtase"/>
    <property type="match status" value="1"/>
</dbReference>
<dbReference type="InterPro" id="IPR003356">
    <property type="entry name" value="DNA_methylase_A-5"/>
</dbReference>
<dbReference type="PANTHER" id="PTHR42998">
    <property type="entry name" value="TYPE I RESTRICTION ENZYME HINDVIIP M PROTEIN-RELATED"/>
    <property type="match status" value="1"/>
</dbReference>
<gene>
    <name evidence="2" type="ORF">PANO66_04034</name>
</gene>
<dbReference type="REBASE" id="641094">
    <property type="entry name" value="M.Pag66ORF4034P"/>
</dbReference>
<dbReference type="SUPFAM" id="SSF53335">
    <property type="entry name" value="S-adenosyl-L-methionine-dependent methyltransferases"/>
    <property type="match status" value="1"/>
</dbReference>
<dbReference type="Gene3D" id="3.40.50.150">
    <property type="entry name" value="Vaccinia Virus protein VP39"/>
    <property type="match status" value="1"/>
</dbReference>
<dbReference type="PANTHER" id="PTHR42998:SF1">
    <property type="entry name" value="TYPE I RESTRICTION ENZYME HINDI METHYLASE SUBUNIT"/>
    <property type="match status" value="1"/>
</dbReference>
<dbReference type="AlphaFoldDB" id="A0AAD1Q6H2"/>
<protein>
    <recommendedName>
        <fullName evidence="1">DNA methylase adenine-specific domain-containing protein</fullName>
    </recommendedName>
</protein>
<dbReference type="PRINTS" id="PR00507">
    <property type="entry name" value="N12N6MTFRASE"/>
</dbReference>
<evidence type="ECO:0000313" key="2">
    <source>
        <dbReference type="EMBL" id="CAD5972074.1"/>
    </source>
</evidence>
<dbReference type="GO" id="GO:0003677">
    <property type="term" value="F:DNA binding"/>
    <property type="evidence" value="ECO:0007669"/>
    <property type="project" value="InterPro"/>
</dbReference>